<feature type="coiled-coil region" evidence="4">
    <location>
        <begin position="208"/>
        <end position="246"/>
    </location>
</feature>
<keyword evidence="4" id="KW-0175">Coiled coil</keyword>
<reference evidence="7 8" key="1">
    <citation type="submission" date="2018-02" db="EMBL/GenBank/DDBJ databases">
        <title>The genomes of Aspergillus section Nigri reveals drivers in fungal speciation.</title>
        <authorList>
            <consortium name="DOE Joint Genome Institute"/>
            <person name="Vesth T.C."/>
            <person name="Nybo J."/>
            <person name="Theobald S."/>
            <person name="Brandl J."/>
            <person name="Frisvad J.C."/>
            <person name="Nielsen K.F."/>
            <person name="Lyhne E.K."/>
            <person name="Kogle M.E."/>
            <person name="Kuo A."/>
            <person name="Riley R."/>
            <person name="Clum A."/>
            <person name="Nolan M."/>
            <person name="Lipzen A."/>
            <person name="Salamov A."/>
            <person name="Henrissat B."/>
            <person name="Wiebenga A."/>
            <person name="De vries R.P."/>
            <person name="Grigoriev I.V."/>
            <person name="Mortensen U.H."/>
            <person name="Andersen M.R."/>
            <person name="Baker S.E."/>
        </authorList>
    </citation>
    <scope>NUCLEOTIDE SEQUENCE [LARGE SCALE GENOMIC DNA]</scope>
    <source>
        <strain evidence="7 8">CBS 707.79</strain>
    </source>
</reference>
<protein>
    <recommendedName>
        <fullName evidence="6">CST complex subunit Stn1 N-terminal domain-containing protein</fullName>
    </recommendedName>
</protein>
<evidence type="ECO:0000313" key="8">
    <source>
        <dbReference type="Proteomes" id="UP000247810"/>
    </source>
</evidence>
<accession>A0A319DPV5</accession>
<evidence type="ECO:0000313" key="7">
    <source>
        <dbReference type="EMBL" id="PYH99606.1"/>
    </source>
</evidence>
<dbReference type="Proteomes" id="UP000247810">
    <property type="component" value="Unassembled WGS sequence"/>
</dbReference>
<dbReference type="EMBL" id="KZ825800">
    <property type="protein sequence ID" value="PYH99606.1"/>
    <property type="molecule type" value="Genomic_DNA"/>
</dbReference>
<dbReference type="STRING" id="1448320.A0A319DPV5"/>
<evidence type="ECO:0000259" key="6">
    <source>
        <dbReference type="Pfam" id="PF10451"/>
    </source>
</evidence>
<dbReference type="VEuPathDB" id="FungiDB:BO71DRAFT_479294"/>
<keyword evidence="3" id="KW-0779">Telomere</keyword>
<evidence type="ECO:0000256" key="5">
    <source>
        <dbReference type="SAM" id="MobiDB-lite"/>
    </source>
</evidence>
<dbReference type="InterPro" id="IPR012340">
    <property type="entry name" value="NA-bd_OB-fold"/>
</dbReference>
<comment type="subcellular location">
    <subcellularLocation>
        <location evidence="1">Chromosome</location>
        <location evidence="1">Telomere</location>
    </subcellularLocation>
</comment>
<keyword evidence="8" id="KW-1185">Reference proteome</keyword>
<dbReference type="Gene3D" id="2.40.50.140">
    <property type="entry name" value="Nucleic acid-binding proteins"/>
    <property type="match status" value="1"/>
</dbReference>
<feature type="domain" description="CST complex subunit Stn1 N-terminal" evidence="6">
    <location>
        <begin position="48"/>
        <end position="92"/>
    </location>
</feature>
<dbReference type="AlphaFoldDB" id="A0A319DPV5"/>
<gene>
    <name evidence="7" type="ORF">BO71DRAFT_479294</name>
</gene>
<dbReference type="GO" id="GO:0000781">
    <property type="term" value="C:chromosome, telomeric region"/>
    <property type="evidence" value="ECO:0007669"/>
    <property type="project" value="UniProtKB-SubCell"/>
</dbReference>
<feature type="region of interest" description="Disordered" evidence="5">
    <location>
        <begin position="97"/>
        <end position="146"/>
    </location>
</feature>
<dbReference type="SUPFAM" id="SSF50249">
    <property type="entry name" value="Nucleic acid-binding proteins"/>
    <property type="match status" value="1"/>
</dbReference>
<feature type="compositionally biased region" description="Low complexity" evidence="5">
    <location>
        <begin position="100"/>
        <end position="143"/>
    </location>
</feature>
<organism evidence="7 8">
    <name type="scientific">Aspergillus ellipticus CBS 707.79</name>
    <dbReference type="NCBI Taxonomy" id="1448320"/>
    <lineage>
        <taxon>Eukaryota</taxon>
        <taxon>Fungi</taxon>
        <taxon>Dikarya</taxon>
        <taxon>Ascomycota</taxon>
        <taxon>Pezizomycotina</taxon>
        <taxon>Eurotiomycetes</taxon>
        <taxon>Eurotiomycetidae</taxon>
        <taxon>Eurotiales</taxon>
        <taxon>Aspergillaceae</taxon>
        <taxon>Aspergillus</taxon>
        <taxon>Aspergillus subgen. Circumdati</taxon>
    </lineage>
</organism>
<proteinExistence type="predicted"/>
<name>A0A319DPV5_9EURO</name>
<evidence type="ECO:0000256" key="3">
    <source>
        <dbReference type="ARBA" id="ARBA00022895"/>
    </source>
</evidence>
<keyword evidence="2" id="KW-0158">Chromosome</keyword>
<evidence type="ECO:0000256" key="2">
    <source>
        <dbReference type="ARBA" id="ARBA00022454"/>
    </source>
</evidence>
<evidence type="ECO:0000256" key="4">
    <source>
        <dbReference type="SAM" id="Coils"/>
    </source>
</evidence>
<sequence length="285" mass="33149">MATADNNDLTFYPSFCFKASPTHFTWVKIAAIDAQKLQRRREYPDEQTYFYNNHPIRYISLLGLIIARTDLARRTILTLDDSSGATIEIVVLKADGPSKPQSQFTSHTTTTTQPTTSYTGHTTTDTTTQPTQPTHQTPTTHTPIDITPLQPGALAHVKGTITTFRGAVQLNLERMFLVRDTNTEMRFVDQRSRFLVEVLAVPWWVGGAEEVERLRGEAEEEEERVVEEQERLRRRQRRREEREERDRRRIMREWEREERGREKEAGWCRDEGGRVMRERKASGNN</sequence>
<evidence type="ECO:0000256" key="1">
    <source>
        <dbReference type="ARBA" id="ARBA00004574"/>
    </source>
</evidence>
<dbReference type="Pfam" id="PF10451">
    <property type="entry name" value="Stn1"/>
    <property type="match status" value="1"/>
</dbReference>
<dbReference type="OrthoDB" id="77828at2759"/>
<dbReference type="InterPro" id="IPR018856">
    <property type="entry name" value="Stn1_N"/>
</dbReference>